<reference evidence="1" key="1">
    <citation type="journal article" date="2012" name="Proc. Natl. Acad. Sci. U.S.A.">
        <title>Antigenic diversity is generated by distinct evolutionary mechanisms in African trypanosome species.</title>
        <authorList>
            <person name="Jackson A.P."/>
            <person name="Berry A."/>
            <person name="Aslett M."/>
            <person name="Allison H.C."/>
            <person name="Burton P."/>
            <person name="Vavrova-Anderson J."/>
            <person name="Brown R."/>
            <person name="Browne H."/>
            <person name="Corton N."/>
            <person name="Hauser H."/>
            <person name="Gamble J."/>
            <person name="Gilderthorp R."/>
            <person name="Marcello L."/>
            <person name="McQuillan J."/>
            <person name="Otto T.D."/>
            <person name="Quail M.A."/>
            <person name="Sanders M.J."/>
            <person name="van Tonder A."/>
            <person name="Ginger M.L."/>
            <person name="Field M.C."/>
            <person name="Barry J.D."/>
            <person name="Hertz-Fowler C."/>
            <person name="Berriman M."/>
        </authorList>
    </citation>
    <scope>NUCLEOTIDE SEQUENCE</scope>
    <source>
        <strain evidence="1">Y486</strain>
    </source>
</reference>
<gene>
    <name evidence="1" type="ORF">TVY486_0802290</name>
</gene>
<dbReference type="EMBL" id="HE573024">
    <property type="protein sequence ID" value="CCC49620.1"/>
    <property type="molecule type" value="Genomic_DNA"/>
</dbReference>
<proteinExistence type="predicted"/>
<dbReference type="AlphaFoldDB" id="G0U0M1"/>
<organism evidence="1">
    <name type="scientific">Trypanosoma vivax (strain Y486)</name>
    <dbReference type="NCBI Taxonomy" id="1055687"/>
    <lineage>
        <taxon>Eukaryota</taxon>
        <taxon>Discoba</taxon>
        <taxon>Euglenozoa</taxon>
        <taxon>Kinetoplastea</taxon>
        <taxon>Metakinetoplastina</taxon>
        <taxon>Trypanosomatida</taxon>
        <taxon>Trypanosomatidae</taxon>
        <taxon>Trypanosoma</taxon>
        <taxon>Duttonella</taxon>
    </lineage>
</organism>
<evidence type="ECO:0000313" key="1">
    <source>
        <dbReference type="EMBL" id="CCC49620.1"/>
    </source>
</evidence>
<protein>
    <submittedName>
        <fullName evidence="1">Uncharacterized protein</fullName>
    </submittedName>
</protein>
<name>G0U0M1_TRYVY</name>
<accession>G0U0M1</accession>
<sequence>MYIRVRVYADAHVSINTCISVTCPRFVTPSQSHTSVVSEVFFVLFLPYSHSLPPHHHCPSSFTHFLVFVRADEEEKWEGKRAIEVKGVRWRGDSGEEDKNNREK</sequence>